<reference evidence="2 3" key="1">
    <citation type="submission" date="2019-10" db="EMBL/GenBank/DDBJ databases">
        <title>Assembly and Annotation for the nematode Trichostrongylus colubriformis.</title>
        <authorList>
            <person name="Martin J."/>
        </authorList>
    </citation>
    <scope>NUCLEOTIDE SEQUENCE [LARGE SCALE GENOMIC DNA]</scope>
    <source>
        <strain evidence="2">G859</strain>
        <tissue evidence="2">Whole worm</tissue>
    </source>
</reference>
<comment type="caution">
    <text evidence="2">The sequence shown here is derived from an EMBL/GenBank/DDBJ whole genome shotgun (WGS) entry which is preliminary data.</text>
</comment>
<dbReference type="EMBL" id="WIXE01024308">
    <property type="protein sequence ID" value="KAK5965721.1"/>
    <property type="molecule type" value="Genomic_DNA"/>
</dbReference>
<feature type="compositionally biased region" description="Basic and acidic residues" evidence="1">
    <location>
        <begin position="131"/>
        <end position="146"/>
    </location>
</feature>
<keyword evidence="3" id="KW-1185">Reference proteome</keyword>
<organism evidence="2 3">
    <name type="scientific">Trichostrongylus colubriformis</name>
    <name type="common">Black scour worm</name>
    <dbReference type="NCBI Taxonomy" id="6319"/>
    <lineage>
        <taxon>Eukaryota</taxon>
        <taxon>Metazoa</taxon>
        <taxon>Ecdysozoa</taxon>
        <taxon>Nematoda</taxon>
        <taxon>Chromadorea</taxon>
        <taxon>Rhabditida</taxon>
        <taxon>Rhabditina</taxon>
        <taxon>Rhabditomorpha</taxon>
        <taxon>Strongyloidea</taxon>
        <taxon>Trichostrongylidae</taxon>
        <taxon>Trichostrongylus</taxon>
    </lineage>
</organism>
<accession>A0AAN8EQ09</accession>
<feature type="compositionally biased region" description="Basic and acidic residues" evidence="1">
    <location>
        <begin position="1"/>
        <end position="10"/>
    </location>
</feature>
<name>A0AAN8EQ09_TRICO</name>
<protein>
    <submittedName>
        <fullName evidence="2">Uncharacterized protein</fullName>
    </submittedName>
</protein>
<sequence>MGDQGVELKESPPPVNSSPPPEAEKSDSAPTAPAETAPARLARADLMPRIGGRRVSSIEAVKGAPPPKRQSMVVFETPDSPPPHRSLSWWRNLVMDDDKALAKAPPEAVPEKINGLEEHNRNVSSASVGDKWAERGERWDERPQVP</sequence>
<feature type="compositionally biased region" description="Low complexity" evidence="1">
    <location>
        <begin position="29"/>
        <end position="41"/>
    </location>
</feature>
<feature type="compositionally biased region" description="Pro residues" evidence="1">
    <location>
        <begin position="11"/>
        <end position="21"/>
    </location>
</feature>
<dbReference type="AlphaFoldDB" id="A0AAN8EQ09"/>
<feature type="region of interest" description="Disordered" evidence="1">
    <location>
        <begin position="1"/>
        <end position="86"/>
    </location>
</feature>
<evidence type="ECO:0000256" key="1">
    <source>
        <dbReference type="SAM" id="MobiDB-lite"/>
    </source>
</evidence>
<dbReference type="Proteomes" id="UP001331761">
    <property type="component" value="Unassembled WGS sequence"/>
</dbReference>
<proteinExistence type="predicted"/>
<evidence type="ECO:0000313" key="2">
    <source>
        <dbReference type="EMBL" id="KAK5965721.1"/>
    </source>
</evidence>
<feature type="region of interest" description="Disordered" evidence="1">
    <location>
        <begin position="112"/>
        <end position="146"/>
    </location>
</feature>
<gene>
    <name evidence="2" type="ORF">GCK32_007540</name>
</gene>
<evidence type="ECO:0000313" key="3">
    <source>
        <dbReference type="Proteomes" id="UP001331761"/>
    </source>
</evidence>